<evidence type="ECO:0000313" key="1">
    <source>
        <dbReference type="EMBL" id="KAJ3539870.1"/>
    </source>
</evidence>
<organism evidence="1 2">
    <name type="scientific">Fusarium decemcellulare</name>
    <dbReference type="NCBI Taxonomy" id="57161"/>
    <lineage>
        <taxon>Eukaryota</taxon>
        <taxon>Fungi</taxon>
        <taxon>Dikarya</taxon>
        <taxon>Ascomycota</taxon>
        <taxon>Pezizomycotina</taxon>
        <taxon>Sordariomycetes</taxon>
        <taxon>Hypocreomycetidae</taxon>
        <taxon>Hypocreales</taxon>
        <taxon>Nectriaceae</taxon>
        <taxon>Fusarium</taxon>
        <taxon>Fusarium decemcellulare species complex</taxon>
    </lineage>
</organism>
<proteinExistence type="predicted"/>
<dbReference type="EMBL" id="JANRMS010000437">
    <property type="protein sequence ID" value="KAJ3539870.1"/>
    <property type="molecule type" value="Genomic_DNA"/>
</dbReference>
<reference evidence="1" key="1">
    <citation type="submission" date="2022-08" db="EMBL/GenBank/DDBJ databases">
        <title>Genome Sequence of Fusarium decemcellulare.</title>
        <authorList>
            <person name="Buettner E."/>
        </authorList>
    </citation>
    <scope>NUCLEOTIDE SEQUENCE</scope>
    <source>
        <strain evidence="1">Babe19</strain>
    </source>
</reference>
<sequence>MLPWHSLPAEVRMLTLGQVIRVSTRVAPYASVCRDWQCFFEKHTFQQLVLDTSALSTFTKFVKGDKAHRLSYIKHIILRIQLSNYSCLTCSKPEDATAITRNNRIFTSSLRQLLRILSFANGAGGLTLEISAHSPSDLKHRFHEIEMEDGYPFRFESDLSKSPSLIEYRRQRFAEVQDKQISHGPNRTSFGQLQRLYGTPLELRPWFLTNKRGRPNPVPALPRVPIVKGLLIRQHFFRGIALPTLARILRESLIALKWFRLERWKSLTNKVEREFYQDLKTHLIPAMPQSLETFYLNQWPRWTMRRYNRVILRSDVQKSFTKAVAKLCHRLVNFYAPPIINLKEFLYQLTQRPEGSRLERLCLVIGKHPASYSQDWINSILEDAVGVAWKMPQLRILEIWNTSLNFTYVFRYTLSNQQATITWETTGVSFHLTPKVRKYWELVASRHTTRPLAIMIKSLPHKAGAASFFRNLVLRRHVYDPIREETGVAERILQAERRSGVRL</sequence>
<accession>A0ACC1SHH6</accession>
<comment type="caution">
    <text evidence="1">The sequence shown here is derived from an EMBL/GenBank/DDBJ whole genome shotgun (WGS) entry which is preliminary data.</text>
</comment>
<name>A0ACC1SHH6_9HYPO</name>
<dbReference type="Proteomes" id="UP001148629">
    <property type="component" value="Unassembled WGS sequence"/>
</dbReference>
<protein>
    <submittedName>
        <fullName evidence="1">Uncharacterized protein</fullName>
    </submittedName>
</protein>
<keyword evidence="2" id="KW-1185">Reference proteome</keyword>
<gene>
    <name evidence="1" type="ORF">NM208_g5308</name>
</gene>
<evidence type="ECO:0000313" key="2">
    <source>
        <dbReference type="Proteomes" id="UP001148629"/>
    </source>
</evidence>